<dbReference type="AlphaFoldDB" id="A0A136J5R9"/>
<proteinExistence type="predicted"/>
<feature type="region of interest" description="Disordered" evidence="1">
    <location>
        <begin position="1"/>
        <end position="24"/>
    </location>
</feature>
<keyword evidence="4" id="KW-1185">Reference proteome</keyword>
<dbReference type="InParanoid" id="A0A136J5R9"/>
<keyword evidence="2" id="KW-0472">Membrane</keyword>
<dbReference type="OrthoDB" id="5389660at2759"/>
<keyword evidence="2" id="KW-1133">Transmembrane helix</keyword>
<accession>A0A136J5R9</accession>
<feature type="transmembrane region" description="Helical" evidence="2">
    <location>
        <begin position="144"/>
        <end position="166"/>
    </location>
</feature>
<evidence type="ECO:0000256" key="2">
    <source>
        <dbReference type="SAM" id="Phobius"/>
    </source>
</evidence>
<evidence type="ECO:0000313" key="4">
    <source>
        <dbReference type="Proteomes" id="UP000070501"/>
    </source>
</evidence>
<evidence type="ECO:0008006" key="5">
    <source>
        <dbReference type="Google" id="ProtNLM"/>
    </source>
</evidence>
<sequence length="167" mass="17346">MASRSSSISDAEKQSSSQHQTPAMPAPRSVVLNVARVAQHVFTTISLVFVACAIDRNIILPGVPTEEIVIVVGSTIAMVALSFHILRPTANKQTVVAIDGLVATFLFAAFMYGATQAAQGHGACAGPSKIGVWDNTRGCVRMEIATGFAAGGFLSFGASAVAALLWL</sequence>
<evidence type="ECO:0000256" key="1">
    <source>
        <dbReference type="SAM" id="MobiDB-lite"/>
    </source>
</evidence>
<organism evidence="3 4">
    <name type="scientific">Microdochium bolleyi</name>
    <dbReference type="NCBI Taxonomy" id="196109"/>
    <lineage>
        <taxon>Eukaryota</taxon>
        <taxon>Fungi</taxon>
        <taxon>Dikarya</taxon>
        <taxon>Ascomycota</taxon>
        <taxon>Pezizomycotina</taxon>
        <taxon>Sordariomycetes</taxon>
        <taxon>Xylariomycetidae</taxon>
        <taxon>Xylariales</taxon>
        <taxon>Microdochiaceae</taxon>
        <taxon>Microdochium</taxon>
    </lineage>
</organism>
<keyword evidence="2" id="KW-0812">Transmembrane</keyword>
<name>A0A136J5R9_9PEZI</name>
<feature type="transmembrane region" description="Helical" evidence="2">
    <location>
        <begin position="93"/>
        <end position="112"/>
    </location>
</feature>
<gene>
    <name evidence="3" type="ORF">Micbo1qcDRAFT_193976</name>
</gene>
<feature type="transmembrane region" description="Helical" evidence="2">
    <location>
        <begin position="37"/>
        <end position="56"/>
    </location>
</feature>
<protein>
    <recommendedName>
        <fullName evidence="5">MARVEL domain-containing protein</fullName>
    </recommendedName>
</protein>
<evidence type="ECO:0000313" key="3">
    <source>
        <dbReference type="EMBL" id="KXJ92540.1"/>
    </source>
</evidence>
<feature type="compositionally biased region" description="Polar residues" evidence="1">
    <location>
        <begin position="1"/>
        <end position="21"/>
    </location>
</feature>
<feature type="transmembrane region" description="Helical" evidence="2">
    <location>
        <begin position="68"/>
        <end position="87"/>
    </location>
</feature>
<dbReference type="Proteomes" id="UP000070501">
    <property type="component" value="Unassembled WGS sequence"/>
</dbReference>
<reference evidence="4" key="1">
    <citation type="submission" date="2016-02" db="EMBL/GenBank/DDBJ databases">
        <title>Draft genome sequence of Microdochium bolleyi, a fungal endophyte of beachgrass.</title>
        <authorList>
            <consortium name="DOE Joint Genome Institute"/>
            <person name="David A.S."/>
            <person name="May G."/>
            <person name="Haridas S."/>
            <person name="Lim J."/>
            <person name="Wang M."/>
            <person name="Labutti K."/>
            <person name="Lipzen A."/>
            <person name="Barry K."/>
            <person name="Grigoriev I.V."/>
        </authorList>
    </citation>
    <scope>NUCLEOTIDE SEQUENCE [LARGE SCALE GENOMIC DNA]</scope>
    <source>
        <strain evidence="4">J235TASD1</strain>
    </source>
</reference>
<dbReference type="EMBL" id="KQ964248">
    <property type="protein sequence ID" value="KXJ92540.1"/>
    <property type="molecule type" value="Genomic_DNA"/>
</dbReference>